<dbReference type="InterPro" id="IPR000589">
    <property type="entry name" value="Ribosomal_uS15"/>
</dbReference>
<dbReference type="NCBIfam" id="TIGR00952">
    <property type="entry name" value="S15_bact"/>
    <property type="match status" value="1"/>
</dbReference>
<comment type="function">
    <text evidence="4 6">One of the primary rRNA binding proteins, it binds directly to 16S rRNA where it helps nucleate assembly of the platform of the 30S subunit by binding and bridging several RNA helices of the 16S rRNA.</text>
</comment>
<dbReference type="InterPro" id="IPR009068">
    <property type="entry name" value="uS15_NS1_RNA-bd_sf"/>
</dbReference>
<dbReference type="Gene3D" id="1.10.287.10">
    <property type="entry name" value="S15/NS1, RNA-binding"/>
    <property type="match status" value="1"/>
</dbReference>
<evidence type="ECO:0000256" key="4">
    <source>
        <dbReference type="HAMAP-Rule" id="MF_01343"/>
    </source>
</evidence>
<evidence type="ECO:0000256" key="2">
    <source>
        <dbReference type="ARBA" id="ARBA00023274"/>
    </source>
</evidence>
<organism evidence="7 8">
    <name type="scientific">Campylobacter jejuni subsp. doylei</name>
    <dbReference type="NCBI Taxonomy" id="32021"/>
    <lineage>
        <taxon>Bacteria</taxon>
        <taxon>Pseudomonadati</taxon>
        <taxon>Campylobacterota</taxon>
        <taxon>Epsilonproteobacteria</taxon>
        <taxon>Campylobacterales</taxon>
        <taxon>Campylobacteraceae</taxon>
        <taxon>Campylobacter</taxon>
    </lineage>
</organism>
<evidence type="ECO:0000256" key="1">
    <source>
        <dbReference type="ARBA" id="ARBA00022980"/>
    </source>
</evidence>
<name>A0A448JAK1_CAMJU</name>
<dbReference type="CDD" id="cd00353">
    <property type="entry name" value="Ribosomal_S15p_S13e"/>
    <property type="match status" value="1"/>
</dbReference>
<dbReference type="Pfam" id="PF00312">
    <property type="entry name" value="Ribosomal_S15"/>
    <property type="match status" value="1"/>
</dbReference>
<dbReference type="GO" id="GO:0022627">
    <property type="term" value="C:cytosolic small ribosomal subunit"/>
    <property type="evidence" value="ECO:0007669"/>
    <property type="project" value="TreeGrafter"/>
</dbReference>
<dbReference type="FunFam" id="1.10.287.10:FF:000002">
    <property type="entry name" value="30S ribosomal protein S15"/>
    <property type="match status" value="1"/>
</dbReference>
<proteinExistence type="inferred from homology"/>
<keyword evidence="2 4" id="KW-0687">Ribonucleoprotein</keyword>
<comment type="subunit">
    <text evidence="3 4">Part of the 30S ribosomal subunit. Forms a bridge to the 50S subunit in the 70S ribosome, contacting the 23S rRNA.</text>
</comment>
<dbReference type="GO" id="GO:0006412">
    <property type="term" value="P:translation"/>
    <property type="evidence" value="ECO:0007669"/>
    <property type="project" value="UniProtKB-UniRule"/>
</dbReference>
<dbReference type="GO" id="GO:0019843">
    <property type="term" value="F:rRNA binding"/>
    <property type="evidence" value="ECO:0007669"/>
    <property type="project" value="UniProtKB-UniRule"/>
</dbReference>
<evidence type="ECO:0000256" key="6">
    <source>
        <dbReference type="RuleBase" id="RU004524"/>
    </source>
</evidence>
<protein>
    <recommendedName>
        <fullName evidence="4">Small ribosomal subunit protein uS15</fullName>
    </recommendedName>
</protein>
<reference evidence="7 8" key="1">
    <citation type="submission" date="2018-12" db="EMBL/GenBank/DDBJ databases">
        <authorList>
            <consortium name="Pathogen Informatics"/>
        </authorList>
    </citation>
    <scope>NUCLEOTIDE SEQUENCE [LARGE SCALE GENOMIC DNA]</scope>
    <source>
        <strain evidence="7 8">NCTC11951</strain>
    </source>
</reference>
<sequence>MALDSAKKAKIVAKFAKKPGDTGSTEVQVALLTARIIELTEHLKIYKKDFSSRLGLLKLVGQRKRLLSYLKRKDYNSYSKLITELNLRDK</sequence>
<comment type="function">
    <text evidence="4">Forms an intersubunit bridge (bridge B4) with the 23S rRNA of the 50S subunit in the ribosome.</text>
</comment>
<gene>
    <name evidence="7" type="primary">rpsO_2</name>
    <name evidence="4" type="synonym">rpsO</name>
    <name evidence="7" type="ORF">NCTC11951_00933</name>
</gene>
<dbReference type="PANTHER" id="PTHR23321:SF26">
    <property type="entry name" value="SMALL RIBOSOMAL SUBUNIT PROTEIN US15M"/>
    <property type="match status" value="1"/>
</dbReference>
<dbReference type="AlphaFoldDB" id="A0A448JAK1"/>
<keyword evidence="1 4" id="KW-0689">Ribosomal protein</keyword>
<dbReference type="EMBL" id="LR134359">
    <property type="protein sequence ID" value="VEG61703.1"/>
    <property type="molecule type" value="Genomic_DNA"/>
</dbReference>
<keyword evidence="4 6" id="KW-0699">rRNA-binding</keyword>
<evidence type="ECO:0000256" key="5">
    <source>
        <dbReference type="RuleBase" id="RU003919"/>
    </source>
</evidence>
<dbReference type="PANTHER" id="PTHR23321">
    <property type="entry name" value="RIBOSOMAL PROTEIN S15, BACTERIAL AND ORGANELLAR"/>
    <property type="match status" value="1"/>
</dbReference>
<keyword evidence="4 6" id="KW-0694">RNA-binding</keyword>
<evidence type="ECO:0000313" key="7">
    <source>
        <dbReference type="EMBL" id="VEG61703.1"/>
    </source>
</evidence>
<dbReference type="Proteomes" id="UP000275504">
    <property type="component" value="Chromosome"/>
</dbReference>
<dbReference type="GO" id="GO:0003735">
    <property type="term" value="F:structural constituent of ribosome"/>
    <property type="evidence" value="ECO:0007669"/>
    <property type="project" value="InterPro"/>
</dbReference>
<dbReference type="HAMAP" id="MF_01343_B">
    <property type="entry name" value="Ribosomal_uS15_B"/>
    <property type="match status" value="1"/>
</dbReference>
<dbReference type="SUPFAM" id="SSF47060">
    <property type="entry name" value="S15/NS1 RNA-binding domain"/>
    <property type="match status" value="1"/>
</dbReference>
<dbReference type="PROSITE" id="PS00362">
    <property type="entry name" value="RIBOSOMAL_S15"/>
    <property type="match status" value="1"/>
</dbReference>
<comment type="similarity">
    <text evidence="4 5">Belongs to the universal ribosomal protein uS15 family.</text>
</comment>
<dbReference type="InterPro" id="IPR005290">
    <property type="entry name" value="Ribosomal_uS15_bac-type"/>
</dbReference>
<evidence type="ECO:0000256" key="3">
    <source>
        <dbReference type="ARBA" id="ARBA00064542"/>
    </source>
</evidence>
<accession>A0A448JAK1</accession>
<dbReference type="SMART" id="SM01387">
    <property type="entry name" value="Ribosomal_S15"/>
    <property type="match status" value="1"/>
</dbReference>
<evidence type="ECO:0000313" key="8">
    <source>
        <dbReference type="Proteomes" id="UP000275504"/>
    </source>
</evidence>
<dbReference type="Gene3D" id="6.10.250.3130">
    <property type="match status" value="1"/>
</dbReference>